<evidence type="ECO:0000256" key="2">
    <source>
        <dbReference type="SAM" id="MobiDB-lite"/>
    </source>
</evidence>
<keyword evidence="4" id="KW-1185">Reference proteome</keyword>
<comment type="caution">
    <text evidence="3">The sequence shown here is derived from an EMBL/GenBank/DDBJ whole genome shotgun (WGS) entry which is preliminary data.</text>
</comment>
<accession>A0A8T1X9F1</accession>
<sequence>MSSRFSDESAVAAEYQEKLEQLQNELALAQYEAQKWKEKYLVEKRRRQKTARDLLDLVVRTERLPSGFDNDAGAIAGAGDASSLHSPDHTANLLSPTLSSFDFDDDSSEESDDSSGHGDLGTLHPLVDATRNEPDILEATEGGDSRSMRSAKDPFSLSLALDLRDRQSLMHHLNATATIPGRVNRSSTTGSAMEAIGGSSRRLADGKSGNDNDVSQQQQQHLMYRIIDQVIHQMGLSPIFAFQGVFRWLCANLNKWHPFKAQ</sequence>
<feature type="coiled-coil region" evidence="1">
    <location>
        <begin position="5"/>
        <end position="39"/>
    </location>
</feature>
<reference evidence="3" key="1">
    <citation type="submission" date="2021-02" db="EMBL/GenBank/DDBJ databases">
        <authorList>
            <person name="Palmer J.M."/>
        </authorList>
    </citation>
    <scope>NUCLEOTIDE SEQUENCE</scope>
    <source>
        <strain evidence="3">SCRP23</strain>
    </source>
</reference>
<protein>
    <submittedName>
        <fullName evidence="3">Uncharacterized protein</fullName>
    </submittedName>
</protein>
<dbReference type="AlphaFoldDB" id="A0A8T1X9F1"/>
<feature type="region of interest" description="Disordered" evidence="2">
    <location>
        <begin position="96"/>
        <end position="132"/>
    </location>
</feature>
<evidence type="ECO:0000313" key="4">
    <source>
        <dbReference type="Proteomes" id="UP000693981"/>
    </source>
</evidence>
<dbReference type="EMBL" id="JAGDFL010000039">
    <property type="protein sequence ID" value="KAG7400060.1"/>
    <property type="molecule type" value="Genomic_DNA"/>
</dbReference>
<dbReference type="OrthoDB" id="74314at2759"/>
<feature type="compositionally biased region" description="Acidic residues" evidence="2">
    <location>
        <begin position="102"/>
        <end position="113"/>
    </location>
</feature>
<dbReference type="Proteomes" id="UP000693981">
    <property type="component" value="Unassembled WGS sequence"/>
</dbReference>
<organism evidence="3 4">
    <name type="scientific">Phytophthora boehmeriae</name>
    <dbReference type="NCBI Taxonomy" id="109152"/>
    <lineage>
        <taxon>Eukaryota</taxon>
        <taxon>Sar</taxon>
        <taxon>Stramenopiles</taxon>
        <taxon>Oomycota</taxon>
        <taxon>Peronosporomycetes</taxon>
        <taxon>Peronosporales</taxon>
        <taxon>Peronosporaceae</taxon>
        <taxon>Phytophthora</taxon>
    </lineage>
</organism>
<evidence type="ECO:0000313" key="3">
    <source>
        <dbReference type="EMBL" id="KAG7400060.1"/>
    </source>
</evidence>
<gene>
    <name evidence="3" type="ORF">PHYBOEH_007128</name>
</gene>
<keyword evidence="1" id="KW-0175">Coiled coil</keyword>
<name>A0A8T1X9F1_9STRA</name>
<proteinExistence type="predicted"/>
<evidence type="ECO:0000256" key="1">
    <source>
        <dbReference type="SAM" id="Coils"/>
    </source>
</evidence>